<evidence type="ECO:0000256" key="5">
    <source>
        <dbReference type="RuleBase" id="RU000384"/>
    </source>
</evidence>
<dbReference type="PROSITE" id="PS51987">
    <property type="entry name" value="GS_CATALYTIC"/>
    <property type="match status" value="1"/>
</dbReference>
<dbReference type="GO" id="GO:0006598">
    <property type="term" value="P:polyamine catabolic process"/>
    <property type="evidence" value="ECO:0007669"/>
    <property type="project" value="TreeGrafter"/>
</dbReference>
<feature type="domain" description="GS catalytic" evidence="7">
    <location>
        <begin position="133"/>
        <end position="467"/>
    </location>
</feature>
<dbReference type="InterPro" id="IPR008146">
    <property type="entry name" value="Gln_synth_cat_dom"/>
</dbReference>
<dbReference type="Proteomes" id="UP000295783">
    <property type="component" value="Unassembled WGS sequence"/>
</dbReference>
<dbReference type="GO" id="GO:0006542">
    <property type="term" value="P:glutamine biosynthetic process"/>
    <property type="evidence" value="ECO:0007669"/>
    <property type="project" value="InterPro"/>
</dbReference>
<dbReference type="PANTHER" id="PTHR43785">
    <property type="entry name" value="GAMMA-GLUTAMYLPUTRESCINE SYNTHETASE"/>
    <property type="match status" value="1"/>
</dbReference>
<dbReference type="Pfam" id="PF00120">
    <property type="entry name" value="Gln-synt_C"/>
    <property type="match status" value="1"/>
</dbReference>
<dbReference type="PROSITE" id="PS00181">
    <property type="entry name" value="GLNA_ATP"/>
    <property type="match status" value="1"/>
</dbReference>
<dbReference type="SUPFAM" id="SSF55931">
    <property type="entry name" value="Glutamine synthetase/guanido kinase"/>
    <property type="match status" value="1"/>
</dbReference>
<evidence type="ECO:0000256" key="1">
    <source>
        <dbReference type="ARBA" id="ARBA00001946"/>
    </source>
</evidence>
<dbReference type="SMART" id="SM01230">
    <property type="entry name" value="Gln-synt_C"/>
    <property type="match status" value="1"/>
</dbReference>
<dbReference type="PANTHER" id="PTHR43785:SF12">
    <property type="entry name" value="TYPE-1 GLUTAMINE SYNTHETASE 2"/>
    <property type="match status" value="1"/>
</dbReference>
<evidence type="ECO:0000256" key="3">
    <source>
        <dbReference type="ARBA" id="ARBA00022842"/>
    </source>
</evidence>
<gene>
    <name evidence="8" type="ORF">A8950_1465</name>
</gene>
<reference evidence="8 9" key="1">
    <citation type="submission" date="2019-03" db="EMBL/GenBank/DDBJ databases">
        <title>Genomic Encyclopedia of Type Strains, Phase III (KMG-III): the genomes of soil and plant-associated and newly described type strains.</title>
        <authorList>
            <person name="Whitman W."/>
        </authorList>
    </citation>
    <scope>NUCLEOTIDE SEQUENCE [LARGE SCALE GENOMIC DNA]</scope>
    <source>
        <strain evidence="8 9">CGMCC 1.7660</strain>
    </source>
</reference>
<dbReference type="OrthoDB" id="9807095at2"/>
<dbReference type="Gene3D" id="3.30.590.10">
    <property type="entry name" value="Glutamine synthetase/guanido kinase, catalytic domain"/>
    <property type="match status" value="1"/>
</dbReference>
<evidence type="ECO:0000313" key="9">
    <source>
        <dbReference type="Proteomes" id="UP000295783"/>
    </source>
</evidence>
<evidence type="ECO:0000313" key="8">
    <source>
        <dbReference type="EMBL" id="TDQ83180.1"/>
    </source>
</evidence>
<dbReference type="InterPro" id="IPR014746">
    <property type="entry name" value="Gln_synth/guanido_kin_cat_dom"/>
</dbReference>
<dbReference type="SUPFAM" id="SSF54368">
    <property type="entry name" value="Glutamine synthetase, N-terminal domain"/>
    <property type="match status" value="1"/>
</dbReference>
<feature type="compositionally biased region" description="Basic and acidic residues" evidence="6">
    <location>
        <begin position="76"/>
        <end position="85"/>
    </location>
</feature>
<keyword evidence="2 8" id="KW-0436">Ligase</keyword>
<keyword evidence="9" id="KW-1185">Reference proteome</keyword>
<comment type="cofactor">
    <cofactor evidence="1">
        <name>Mg(2+)</name>
        <dbReference type="ChEBI" id="CHEBI:18420"/>
    </cofactor>
</comment>
<keyword evidence="3" id="KW-0460">Magnesium</keyword>
<accession>A0A4V3DEU6</accession>
<comment type="similarity">
    <text evidence="4 5">Belongs to the glutamine synthetase family.</text>
</comment>
<evidence type="ECO:0000256" key="6">
    <source>
        <dbReference type="SAM" id="MobiDB-lite"/>
    </source>
</evidence>
<evidence type="ECO:0000256" key="4">
    <source>
        <dbReference type="PROSITE-ProRule" id="PRU01331"/>
    </source>
</evidence>
<dbReference type="InterPro" id="IPR027303">
    <property type="entry name" value="Gln_synth_gly_rich_site"/>
</dbReference>
<sequence length="467" mass="50864">MAISKAAKTTRGAAEFDAFLKRHPKTQEVDVFVHDLNGFLRGKRFPVAEAKKIWESGVEMPRCLLFLDPTGDDLDPGGRSERLGDPDGTAQPIPGRLAPVPWADQPTAQVLLQMHDPFLDGEPNAGKPSKFCPRAALAGTLAKLQSLGVTPVVAVELEFYLLDTKRGEDGVPLPPRNPLTGLTETSKQPYSMDDLDAYAGFIRQTAAYATAQNIPASAAITEYSPGQFEINLKHEADAVAACDNAVLLKRCIKGSARQMGYQASFMSKPFLNAAGSGMHVHVSLIDKAGKNLFGETGEKGEALLRHAIGGLQATMAESMAIFGANPNASRRYVPGANVPMSTEWGRNNRTVAFRIPAGGPKARRIEHRVAGADANPYLVMAAILAGIAHGLEKRLDPGKEAKTGDFARPADPKIPFKFAPALERLAEAKILPRYIEKECLDLYVDARRVEMEKFQDTISRREYEWYL</sequence>
<feature type="region of interest" description="Disordered" evidence="6">
    <location>
        <begin position="70"/>
        <end position="99"/>
    </location>
</feature>
<dbReference type="Gene3D" id="3.10.20.70">
    <property type="entry name" value="Glutamine synthetase, N-terminal domain"/>
    <property type="match status" value="1"/>
</dbReference>
<comment type="caution">
    <text evidence="8">The sequence shown here is derived from an EMBL/GenBank/DDBJ whole genome shotgun (WGS) entry which is preliminary data.</text>
</comment>
<proteinExistence type="inferred from homology"/>
<dbReference type="RefSeq" id="WP_133612960.1">
    <property type="nucleotide sequence ID" value="NZ_SNYW01000007.1"/>
</dbReference>
<evidence type="ECO:0000259" key="7">
    <source>
        <dbReference type="PROSITE" id="PS51987"/>
    </source>
</evidence>
<protein>
    <submittedName>
        <fullName evidence="8">Glutamate--putrescine ligase</fullName>
    </submittedName>
</protein>
<dbReference type="EMBL" id="SNYW01000007">
    <property type="protein sequence ID" value="TDQ83180.1"/>
    <property type="molecule type" value="Genomic_DNA"/>
</dbReference>
<organism evidence="8 9">
    <name type="scientific">Dongia mobilis</name>
    <dbReference type="NCBI Taxonomy" id="578943"/>
    <lineage>
        <taxon>Bacteria</taxon>
        <taxon>Pseudomonadati</taxon>
        <taxon>Pseudomonadota</taxon>
        <taxon>Alphaproteobacteria</taxon>
        <taxon>Rhodospirillales</taxon>
        <taxon>Dongiaceae</taxon>
        <taxon>Dongia</taxon>
    </lineage>
</organism>
<evidence type="ECO:0000256" key="2">
    <source>
        <dbReference type="ARBA" id="ARBA00022598"/>
    </source>
</evidence>
<dbReference type="AlphaFoldDB" id="A0A4V3DEU6"/>
<name>A0A4V3DEU6_9PROT</name>
<dbReference type="InterPro" id="IPR036651">
    <property type="entry name" value="Gln_synt_N_sf"/>
</dbReference>
<dbReference type="GO" id="GO:0004356">
    <property type="term" value="F:glutamine synthetase activity"/>
    <property type="evidence" value="ECO:0007669"/>
    <property type="project" value="InterPro"/>
</dbReference>